<evidence type="ECO:0000256" key="1">
    <source>
        <dbReference type="ARBA" id="ARBA00023125"/>
    </source>
</evidence>
<reference evidence="4" key="1">
    <citation type="submission" date="2020-10" db="EMBL/GenBank/DDBJ databases">
        <authorList>
            <person name="Gilroy R."/>
        </authorList>
    </citation>
    <scope>NUCLEOTIDE SEQUENCE</scope>
    <source>
        <strain evidence="4">23406</strain>
    </source>
</reference>
<dbReference type="SMART" id="SM00530">
    <property type="entry name" value="HTH_XRE"/>
    <property type="match status" value="1"/>
</dbReference>
<dbReference type="Proteomes" id="UP000886891">
    <property type="component" value="Unassembled WGS sequence"/>
</dbReference>
<evidence type="ECO:0000313" key="5">
    <source>
        <dbReference type="Proteomes" id="UP000886891"/>
    </source>
</evidence>
<feature type="transmembrane region" description="Helical" evidence="2">
    <location>
        <begin position="88"/>
        <end position="110"/>
    </location>
</feature>
<dbReference type="Gene3D" id="1.10.260.40">
    <property type="entry name" value="lambda repressor-like DNA-binding domains"/>
    <property type="match status" value="1"/>
</dbReference>
<protein>
    <submittedName>
        <fullName evidence="4">Helix-turn-helix domain-containing protein</fullName>
    </submittedName>
</protein>
<dbReference type="InterPro" id="IPR010982">
    <property type="entry name" value="Lambda_DNA-bd_dom_sf"/>
</dbReference>
<evidence type="ECO:0000256" key="2">
    <source>
        <dbReference type="SAM" id="Phobius"/>
    </source>
</evidence>
<dbReference type="InterPro" id="IPR001387">
    <property type="entry name" value="Cro/C1-type_HTH"/>
</dbReference>
<dbReference type="PANTHER" id="PTHR46558">
    <property type="entry name" value="TRACRIPTIONAL REGULATORY PROTEIN-RELATED-RELATED"/>
    <property type="match status" value="1"/>
</dbReference>
<keyword evidence="2" id="KW-1133">Transmembrane helix</keyword>
<reference evidence="4" key="2">
    <citation type="journal article" date="2021" name="PeerJ">
        <title>Extensive microbial diversity within the chicken gut microbiome revealed by metagenomics and culture.</title>
        <authorList>
            <person name="Gilroy R."/>
            <person name="Ravi A."/>
            <person name="Getino M."/>
            <person name="Pursley I."/>
            <person name="Horton D.L."/>
            <person name="Alikhan N.F."/>
            <person name="Baker D."/>
            <person name="Gharbi K."/>
            <person name="Hall N."/>
            <person name="Watson M."/>
            <person name="Adriaenssens E.M."/>
            <person name="Foster-Nyarko E."/>
            <person name="Jarju S."/>
            <person name="Secka A."/>
            <person name="Antonio M."/>
            <person name="Oren A."/>
            <person name="Chaudhuri R.R."/>
            <person name="La Ragione R."/>
            <person name="Hildebrand F."/>
            <person name="Pallen M.J."/>
        </authorList>
    </citation>
    <scope>NUCLEOTIDE SEQUENCE</scope>
    <source>
        <strain evidence="4">23406</strain>
    </source>
</reference>
<dbReference type="GO" id="GO:0003677">
    <property type="term" value="F:DNA binding"/>
    <property type="evidence" value="ECO:0007669"/>
    <property type="project" value="UniProtKB-KW"/>
</dbReference>
<evidence type="ECO:0000259" key="3">
    <source>
        <dbReference type="PROSITE" id="PS50943"/>
    </source>
</evidence>
<feature type="transmembrane region" description="Helical" evidence="2">
    <location>
        <begin position="223"/>
        <end position="248"/>
    </location>
</feature>
<feature type="transmembrane region" description="Helical" evidence="2">
    <location>
        <begin position="189"/>
        <end position="211"/>
    </location>
</feature>
<dbReference type="PANTHER" id="PTHR46558:SF4">
    <property type="entry name" value="DNA-BIDING PHAGE PROTEIN"/>
    <property type="match status" value="1"/>
</dbReference>
<dbReference type="CDD" id="cd00093">
    <property type="entry name" value="HTH_XRE"/>
    <property type="match status" value="1"/>
</dbReference>
<gene>
    <name evidence="4" type="ORF">IAB14_05750</name>
</gene>
<organism evidence="4 5">
    <name type="scientific">Candidatus Stercoripulliclostridium merdipullorum</name>
    <dbReference type="NCBI Taxonomy" id="2840952"/>
    <lineage>
        <taxon>Bacteria</taxon>
        <taxon>Bacillati</taxon>
        <taxon>Bacillota</taxon>
        <taxon>Clostridia</taxon>
        <taxon>Eubacteriales</taxon>
        <taxon>Candidatus Stercoripulliclostridium</taxon>
    </lineage>
</organism>
<comment type="caution">
    <text evidence="4">The sequence shown here is derived from an EMBL/GenBank/DDBJ whole genome shotgun (WGS) entry which is preliminary data.</text>
</comment>
<dbReference type="AlphaFoldDB" id="A0A9D1SXW2"/>
<dbReference type="SUPFAM" id="SSF47413">
    <property type="entry name" value="lambda repressor-like DNA-binding domains"/>
    <property type="match status" value="1"/>
</dbReference>
<evidence type="ECO:0000313" key="4">
    <source>
        <dbReference type="EMBL" id="HIV00594.1"/>
    </source>
</evidence>
<dbReference type="PROSITE" id="PS50943">
    <property type="entry name" value="HTH_CROC1"/>
    <property type="match status" value="1"/>
</dbReference>
<dbReference type="Pfam" id="PF07853">
    <property type="entry name" value="DUF1648"/>
    <property type="match status" value="1"/>
</dbReference>
<dbReference type="EMBL" id="DVOH01000042">
    <property type="protein sequence ID" value="HIV00594.1"/>
    <property type="molecule type" value="Genomic_DNA"/>
</dbReference>
<proteinExistence type="predicted"/>
<keyword evidence="2" id="KW-0812">Transmembrane</keyword>
<keyword evidence="2" id="KW-0472">Membrane</keyword>
<dbReference type="InterPro" id="IPR012867">
    <property type="entry name" value="DUF1648"/>
</dbReference>
<feature type="domain" description="HTH cro/C1-type" evidence="3">
    <location>
        <begin position="13"/>
        <end position="67"/>
    </location>
</feature>
<keyword evidence="1" id="KW-0238">DNA-binding</keyword>
<dbReference type="Pfam" id="PF01381">
    <property type="entry name" value="HTH_3"/>
    <property type="match status" value="1"/>
</dbReference>
<feature type="transmembrane region" description="Helical" evidence="2">
    <location>
        <begin position="142"/>
        <end position="162"/>
    </location>
</feature>
<accession>A0A9D1SXW2</accession>
<sequence length="259" mass="28429">MQDDFRSRFADTLRRLRTEAGWTQEEVAQKLYVSDKTVSKWERGQSLPDARMLGAIAALFDCDVNRLTGTEDGKMPADNTPVPRRRRLGLNPVSAVILLASVGMAVAMFVRSAEAYRVLPDVIGIHFNAAGEIDGYGGKGNLWVLPSIAAAFVLLAILLHLVKIRWAINLGLPVYLDTLIVGKRSEKAIYALMSVGIGLVIGMMTAAFFLANEAMIAQKPLNFLLMIGLILSVIPITIVCVALGARIIRRERAEQRKPQ</sequence>
<name>A0A9D1SXW2_9FIRM</name>